<dbReference type="SUPFAM" id="SSF48264">
    <property type="entry name" value="Cytochrome P450"/>
    <property type="match status" value="1"/>
</dbReference>
<reference evidence="9 10" key="1">
    <citation type="submission" date="2024-11" db="EMBL/GenBank/DDBJ databases">
        <title>Chromosome-level genome assembly of Eucalyptus globulus Labill. provides insights into its genome evolution.</title>
        <authorList>
            <person name="Li X."/>
        </authorList>
    </citation>
    <scope>NUCLEOTIDE SEQUENCE [LARGE SCALE GENOMIC DNA]</scope>
    <source>
        <strain evidence="9">CL2024</strain>
        <tissue evidence="9">Fresh tender leaves</tissue>
    </source>
</reference>
<dbReference type="GO" id="GO:0046872">
    <property type="term" value="F:metal ion binding"/>
    <property type="evidence" value="ECO:0007669"/>
    <property type="project" value="UniProtKB-KW"/>
</dbReference>
<gene>
    <name evidence="9" type="ORF">ACJRO7_007567</name>
</gene>
<proteinExistence type="predicted"/>
<comment type="cofactor">
    <cofactor evidence="1 8">
        <name>heme</name>
        <dbReference type="ChEBI" id="CHEBI:30413"/>
    </cofactor>
</comment>
<dbReference type="Proteomes" id="UP001634007">
    <property type="component" value="Unassembled WGS sequence"/>
</dbReference>
<feature type="binding site" description="axial binding residue" evidence="8">
    <location>
        <position position="485"/>
    </location>
    <ligand>
        <name>heme</name>
        <dbReference type="ChEBI" id="CHEBI:30413"/>
    </ligand>
    <ligandPart>
        <name>Fe</name>
        <dbReference type="ChEBI" id="CHEBI:18248"/>
    </ligandPart>
</feature>
<dbReference type="GO" id="GO:0016020">
    <property type="term" value="C:membrane"/>
    <property type="evidence" value="ECO:0007669"/>
    <property type="project" value="UniProtKB-SubCell"/>
</dbReference>
<evidence type="ECO:0000313" key="10">
    <source>
        <dbReference type="Proteomes" id="UP001634007"/>
    </source>
</evidence>
<keyword evidence="8" id="KW-0408">Iron</keyword>
<keyword evidence="10" id="KW-1185">Reference proteome</keyword>
<dbReference type="Gene3D" id="1.10.630.10">
    <property type="entry name" value="Cytochrome P450"/>
    <property type="match status" value="1"/>
</dbReference>
<keyword evidence="6" id="KW-1133">Transmembrane helix</keyword>
<sequence>MAIFSANDVFSCFLFLVWSLIALPAHSLIKACFKLNPLSLPFPGHLHLIGHVLPKSLQPLARRHGPLMRIRFGASACVIASSAPVAREILKTLDLKFLSGPEFASSEHFICRMSCFIMAPYSDYWQFTKKLCMTKLLGAPQLERFVNVREEEVKRLVELVMESTRGSKAPDLRKELTTFTNNVICRMMMSTRCSGTAHGAKGIHEIVKACLELAVKLSDGDLLGPLRWLDFSGNGKKVKAVLWEFDHRIVERMMKEHEEKLINGSVAERKDLMDILLETHNDPTAEVKITRNDIKSFILIVRKHSRGLHFIRLKHYTRRSCKCQFIVPHASNGRDIFMAGTETSSAAMQWPKAELINRAEAYKKLRDEMSSIVRPARLVRESDIPSLPYLQAVVKETQRLHSLAAIIIRECREDCSVDGDLVEAKSRVLINAYAIMRDPEIWTDPDVFVPERFLESSDEKIGEHQMEFKGQNFRYLPFGSGRRGCVRASNAMLVMHVAVGSLVQCFDWKMMEGEEAIDLSQGPGFGAEMAKPLVCYPVVHVDPFEPCRWKVTWVLMSSYS</sequence>
<protein>
    <recommendedName>
        <fullName evidence="11">Cytochrome P450</fullName>
    </recommendedName>
</protein>
<name>A0ABD3IP58_EUCGL</name>
<evidence type="ECO:0000256" key="8">
    <source>
        <dbReference type="PIRSR" id="PIRSR602401-1"/>
    </source>
</evidence>
<evidence type="ECO:0000256" key="6">
    <source>
        <dbReference type="ARBA" id="ARBA00022989"/>
    </source>
</evidence>
<dbReference type="InterPro" id="IPR002401">
    <property type="entry name" value="Cyt_P450_E_grp-I"/>
</dbReference>
<evidence type="ECO:0000256" key="3">
    <source>
        <dbReference type="ARBA" id="ARBA00022617"/>
    </source>
</evidence>
<dbReference type="InterPro" id="IPR036396">
    <property type="entry name" value="Cyt_P450_sf"/>
</dbReference>
<keyword evidence="7" id="KW-0472">Membrane</keyword>
<dbReference type="InterPro" id="IPR051103">
    <property type="entry name" value="Plant_metabolite_P450s"/>
</dbReference>
<dbReference type="EMBL" id="JBJKBG010000011">
    <property type="protein sequence ID" value="KAL3715834.1"/>
    <property type="molecule type" value="Genomic_DNA"/>
</dbReference>
<keyword evidence="5 8" id="KW-0479">Metal-binding</keyword>
<organism evidence="9 10">
    <name type="scientific">Eucalyptus globulus</name>
    <name type="common">Tasmanian blue gum</name>
    <dbReference type="NCBI Taxonomy" id="34317"/>
    <lineage>
        <taxon>Eukaryota</taxon>
        <taxon>Viridiplantae</taxon>
        <taxon>Streptophyta</taxon>
        <taxon>Embryophyta</taxon>
        <taxon>Tracheophyta</taxon>
        <taxon>Spermatophyta</taxon>
        <taxon>Magnoliopsida</taxon>
        <taxon>eudicotyledons</taxon>
        <taxon>Gunneridae</taxon>
        <taxon>Pentapetalae</taxon>
        <taxon>rosids</taxon>
        <taxon>malvids</taxon>
        <taxon>Myrtales</taxon>
        <taxon>Myrtaceae</taxon>
        <taxon>Myrtoideae</taxon>
        <taxon>Eucalypteae</taxon>
        <taxon>Eucalyptus</taxon>
    </lineage>
</organism>
<keyword evidence="4" id="KW-0812">Transmembrane</keyword>
<dbReference type="Pfam" id="PF00067">
    <property type="entry name" value="p450"/>
    <property type="match status" value="2"/>
</dbReference>
<evidence type="ECO:0008006" key="11">
    <source>
        <dbReference type="Google" id="ProtNLM"/>
    </source>
</evidence>
<evidence type="ECO:0000256" key="7">
    <source>
        <dbReference type="ARBA" id="ARBA00023136"/>
    </source>
</evidence>
<comment type="caution">
    <text evidence="9">The sequence shown here is derived from an EMBL/GenBank/DDBJ whole genome shotgun (WGS) entry which is preliminary data.</text>
</comment>
<dbReference type="PRINTS" id="PR00463">
    <property type="entry name" value="EP450I"/>
</dbReference>
<evidence type="ECO:0000256" key="4">
    <source>
        <dbReference type="ARBA" id="ARBA00022692"/>
    </source>
</evidence>
<evidence type="ECO:0000313" key="9">
    <source>
        <dbReference type="EMBL" id="KAL3715834.1"/>
    </source>
</evidence>
<evidence type="ECO:0000256" key="1">
    <source>
        <dbReference type="ARBA" id="ARBA00001971"/>
    </source>
</evidence>
<comment type="subcellular location">
    <subcellularLocation>
        <location evidence="2">Membrane</location>
        <topology evidence="2">Single-pass membrane protein</topology>
    </subcellularLocation>
</comment>
<keyword evidence="3 8" id="KW-0349">Heme</keyword>
<accession>A0ABD3IP58</accession>
<dbReference type="InterPro" id="IPR001128">
    <property type="entry name" value="Cyt_P450"/>
</dbReference>
<dbReference type="PANTHER" id="PTHR24298:SF204">
    <property type="entry name" value="CYTOCHROME P450, FAMILY 712, SUBFAMILY A, POLYPEPTIDE 1"/>
    <property type="match status" value="1"/>
</dbReference>
<dbReference type="PANTHER" id="PTHR24298">
    <property type="entry name" value="FLAVONOID 3'-MONOOXYGENASE-RELATED"/>
    <property type="match status" value="1"/>
</dbReference>
<dbReference type="AlphaFoldDB" id="A0ABD3IP58"/>
<evidence type="ECO:0000256" key="5">
    <source>
        <dbReference type="ARBA" id="ARBA00022723"/>
    </source>
</evidence>
<dbReference type="PRINTS" id="PR00385">
    <property type="entry name" value="P450"/>
</dbReference>
<evidence type="ECO:0000256" key="2">
    <source>
        <dbReference type="ARBA" id="ARBA00004167"/>
    </source>
</evidence>